<keyword evidence="1" id="KW-0732">Signal</keyword>
<dbReference type="EMBL" id="BLLK01000058">
    <property type="protein sequence ID" value="GFH57276.1"/>
    <property type="molecule type" value="Genomic_DNA"/>
</dbReference>
<gene>
    <name evidence="2" type="ORF">CTEN210_13752</name>
</gene>
<dbReference type="Gene3D" id="3.30.428.40">
    <property type="entry name" value="Protein of unknown function DUF3067"/>
    <property type="match status" value="1"/>
</dbReference>
<feature type="signal peptide" evidence="1">
    <location>
        <begin position="1"/>
        <end position="16"/>
    </location>
</feature>
<dbReference type="Proteomes" id="UP001054902">
    <property type="component" value="Unassembled WGS sequence"/>
</dbReference>
<organism evidence="2 3">
    <name type="scientific">Chaetoceros tenuissimus</name>
    <dbReference type="NCBI Taxonomy" id="426638"/>
    <lineage>
        <taxon>Eukaryota</taxon>
        <taxon>Sar</taxon>
        <taxon>Stramenopiles</taxon>
        <taxon>Ochrophyta</taxon>
        <taxon>Bacillariophyta</taxon>
        <taxon>Coscinodiscophyceae</taxon>
        <taxon>Chaetocerotophycidae</taxon>
        <taxon>Chaetocerotales</taxon>
        <taxon>Chaetocerotaceae</taxon>
        <taxon>Chaetoceros</taxon>
    </lineage>
</organism>
<dbReference type="AlphaFoldDB" id="A0AAD3D5X2"/>
<proteinExistence type="predicted"/>
<keyword evidence="3" id="KW-1185">Reference proteome</keyword>
<feature type="chain" id="PRO_5042009005" evidence="1">
    <location>
        <begin position="17"/>
        <end position="191"/>
    </location>
</feature>
<dbReference type="Pfam" id="PF11267">
    <property type="entry name" value="DUF3067"/>
    <property type="match status" value="1"/>
</dbReference>
<evidence type="ECO:0000256" key="1">
    <source>
        <dbReference type="SAM" id="SignalP"/>
    </source>
</evidence>
<name>A0AAD3D5X2_9STRA</name>
<evidence type="ECO:0000313" key="3">
    <source>
        <dbReference type="Proteomes" id="UP001054902"/>
    </source>
</evidence>
<dbReference type="InterPro" id="IPR021420">
    <property type="entry name" value="DUF3067"/>
</dbReference>
<comment type="caution">
    <text evidence="2">The sequence shown here is derived from an EMBL/GenBank/DDBJ whole genome shotgun (WGS) entry which is preliminary data.</text>
</comment>
<protein>
    <submittedName>
        <fullName evidence="2">Uncharacterized protein</fullName>
    </submittedName>
</protein>
<accession>A0AAD3D5X2</accession>
<evidence type="ECO:0000313" key="2">
    <source>
        <dbReference type="EMBL" id="GFH57276.1"/>
    </source>
</evidence>
<reference evidence="2 3" key="1">
    <citation type="journal article" date="2021" name="Sci. Rep.">
        <title>The genome of the diatom Chaetoceros tenuissimus carries an ancient integrated fragment of an extant virus.</title>
        <authorList>
            <person name="Hongo Y."/>
            <person name="Kimura K."/>
            <person name="Takaki Y."/>
            <person name="Yoshida Y."/>
            <person name="Baba S."/>
            <person name="Kobayashi G."/>
            <person name="Nagasaki K."/>
            <person name="Hano T."/>
            <person name="Tomaru Y."/>
        </authorList>
    </citation>
    <scope>NUCLEOTIDE SEQUENCE [LARGE SCALE GENOMIC DNA]</scope>
    <source>
        <strain evidence="2 3">NIES-3715</strain>
    </source>
</reference>
<sequence length="191" mass="21993">MFIAILLFAFCQGMEAFVVPTSNKDNTNIIQSRRITLSQLHGFLDDIMNFGKDENAKNDNAKEKNEDEIDWNESDFQNELKKRNNEDTVASVDSNIMIADEEEVESKEFDGYMLRDAIFSNGDNASMSNSSQKFRHETEFDYLCHLQAVVEILEKYDQLEYVLSQLEETNKKPRANTSPLVAVPFRSPKMN</sequence>